<proteinExistence type="predicted"/>
<dbReference type="KEGG" id="abas:ACPOL_0464"/>
<feature type="transmembrane region" description="Helical" evidence="3">
    <location>
        <begin position="30"/>
        <end position="50"/>
    </location>
</feature>
<sequence>MKVMPFLKSQLVLTPEERSQKRKVVLRDTIALLTLLVVTAALFTGTVFLFRSFTNLRSRLAKRWLARGEAALHNGHPELAVEDLRSALAYSPGQRTIEVELAEALAGAGRTQEATSYFNTLWEAEPGSGIINLQLARLAARQNNQDEALEHYRASIYGTWEGDGTTRRREVRLELIDYLIGMRRDEQARSELLIAVGNAPDDIPTRLEIAALMEKAGDPASASQIYKKILQHGAPNLAALEGAGRTAFALGNYAQARDYLEKALNHPAIATQSAQARQDLRDLLEEAVQILLLYPSPSLSTRAQAERVLRDRNLVFDRLGACGVSLPGKPGGQITGPLIGPVMDKWTQLPNWANLTVARLQKDEALRQQVLDLVYETVNAADRDCPTPTAENALLSRIAKNPGAVEAQ</sequence>
<organism evidence="4 5">
    <name type="scientific">Acidisarcina polymorpha</name>
    <dbReference type="NCBI Taxonomy" id="2211140"/>
    <lineage>
        <taxon>Bacteria</taxon>
        <taxon>Pseudomonadati</taxon>
        <taxon>Acidobacteriota</taxon>
        <taxon>Terriglobia</taxon>
        <taxon>Terriglobales</taxon>
        <taxon>Acidobacteriaceae</taxon>
        <taxon>Acidisarcina</taxon>
    </lineage>
</organism>
<dbReference type="AlphaFoldDB" id="A0A2Z5FSM3"/>
<evidence type="ECO:0000256" key="3">
    <source>
        <dbReference type="SAM" id="Phobius"/>
    </source>
</evidence>
<dbReference type="SUPFAM" id="SSF48452">
    <property type="entry name" value="TPR-like"/>
    <property type="match status" value="2"/>
</dbReference>
<keyword evidence="3" id="KW-0812">Transmembrane</keyword>
<gene>
    <name evidence="4" type="ORF">ACPOL_0464</name>
</gene>
<evidence type="ECO:0000313" key="4">
    <source>
        <dbReference type="EMBL" id="AXC09841.1"/>
    </source>
</evidence>
<evidence type="ECO:0000256" key="1">
    <source>
        <dbReference type="ARBA" id="ARBA00022737"/>
    </source>
</evidence>
<reference evidence="4 5" key="1">
    <citation type="journal article" date="2018" name="Front. Microbiol.">
        <title>Hydrolytic Capabilities as a Key to Environmental Success: Chitinolytic and Cellulolytic Acidobacteria From Acidic Sub-arctic Soils and Boreal Peatlands.</title>
        <authorList>
            <person name="Belova S.E."/>
            <person name="Ravin N.V."/>
            <person name="Pankratov T.A."/>
            <person name="Rakitin A.L."/>
            <person name="Ivanova A.A."/>
            <person name="Beletsky A.V."/>
            <person name="Mardanov A.V."/>
            <person name="Sinninghe Damste J.S."/>
            <person name="Dedysh S.N."/>
        </authorList>
    </citation>
    <scope>NUCLEOTIDE SEQUENCE [LARGE SCALE GENOMIC DNA]</scope>
    <source>
        <strain evidence="4 5">SBC82</strain>
    </source>
</reference>
<keyword evidence="2" id="KW-0802">TPR repeat</keyword>
<keyword evidence="5" id="KW-1185">Reference proteome</keyword>
<keyword evidence="3" id="KW-1133">Transmembrane helix</keyword>
<dbReference type="Proteomes" id="UP000253606">
    <property type="component" value="Chromosome"/>
</dbReference>
<keyword evidence="1" id="KW-0677">Repeat</keyword>
<evidence type="ECO:0000256" key="2">
    <source>
        <dbReference type="ARBA" id="ARBA00022803"/>
    </source>
</evidence>
<evidence type="ECO:0000313" key="5">
    <source>
        <dbReference type="Proteomes" id="UP000253606"/>
    </source>
</evidence>
<name>A0A2Z5FSM3_9BACT</name>
<dbReference type="InterPro" id="IPR051012">
    <property type="entry name" value="CellSynth/LPSAsmb/PSIAsmb"/>
</dbReference>
<accession>A0A2Z5FSM3</accession>
<dbReference type="Pfam" id="PF13432">
    <property type="entry name" value="TPR_16"/>
    <property type="match status" value="2"/>
</dbReference>
<keyword evidence="3" id="KW-0472">Membrane</keyword>
<dbReference type="SMART" id="SM00028">
    <property type="entry name" value="TPR"/>
    <property type="match status" value="3"/>
</dbReference>
<dbReference type="InterPro" id="IPR011990">
    <property type="entry name" value="TPR-like_helical_dom_sf"/>
</dbReference>
<dbReference type="EMBL" id="CP030840">
    <property type="protein sequence ID" value="AXC09841.1"/>
    <property type="molecule type" value="Genomic_DNA"/>
</dbReference>
<dbReference type="PANTHER" id="PTHR45586:SF1">
    <property type="entry name" value="LIPOPOLYSACCHARIDE ASSEMBLY PROTEIN B"/>
    <property type="match status" value="1"/>
</dbReference>
<protein>
    <submittedName>
        <fullName evidence="4">Chloride channel protein</fullName>
    </submittedName>
</protein>
<dbReference type="PANTHER" id="PTHR45586">
    <property type="entry name" value="TPR REPEAT-CONTAINING PROTEIN PA4667"/>
    <property type="match status" value="1"/>
</dbReference>
<dbReference type="InterPro" id="IPR019734">
    <property type="entry name" value="TPR_rpt"/>
</dbReference>
<dbReference type="Gene3D" id="1.25.40.10">
    <property type="entry name" value="Tetratricopeptide repeat domain"/>
    <property type="match status" value="2"/>
</dbReference>